<evidence type="ECO:0000256" key="1">
    <source>
        <dbReference type="SAM" id="MobiDB-lite"/>
    </source>
</evidence>
<feature type="compositionally biased region" description="Basic and acidic residues" evidence="1">
    <location>
        <begin position="49"/>
        <end position="65"/>
    </location>
</feature>
<dbReference type="Proteomes" id="UP001153269">
    <property type="component" value="Unassembled WGS sequence"/>
</dbReference>
<protein>
    <submittedName>
        <fullName evidence="2">Uncharacterized protein</fullName>
    </submittedName>
</protein>
<reference evidence="2" key="1">
    <citation type="submission" date="2020-03" db="EMBL/GenBank/DDBJ databases">
        <authorList>
            <person name="Weist P."/>
        </authorList>
    </citation>
    <scope>NUCLEOTIDE SEQUENCE</scope>
</reference>
<keyword evidence="3" id="KW-1185">Reference proteome</keyword>
<proteinExistence type="predicted"/>
<evidence type="ECO:0000313" key="3">
    <source>
        <dbReference type="Proteomes" id="UP001153269"/>
    </source>
</evidence>
<name>A0A9N7YU69_PLEPL</name>
<dbReference type="AlphaFoldDB" id="A0A9N7YU69"/>
<gene>
    <name evidence="2" type="ORF">PLEPLA_LOCUS32297</name>
</gene>
<evidence type="ECO:0000313" key="2">
    <source>
        <dbReference type="EMBL" id="CAB1444581.1"/>
    </source>
</evidence>
<feature type="compositionally biased region" description="Acidic residues" evidence="1">
    <location>
        <begin position="177"/>
        <end position="187"/>
    </location>
</feature>
<comment type="caution">
    <text evidence="2">The sequence shown here is derived from an EMBL/GenBank/DDBJ whole genome shotgun (WGS) entry which is preliminary data.</text>
</comment>
<feature type="region of interest" description="Disordered" evidence="1">
    <location>
        <begin position="1"/>
        <end position="22"/>
    </location>
</feature>
<feature type="region of interest" description="Disordered" evidence="1">
    <location>
        <begin position="158"/>
        <end position="187"/>
    </location>
</feature>
<feature type="region of interest" description="Disordered" evidence="1">
    <location>
        <begin position="49"/>
        <end position="101"/>
    </location>
</feature>
<dbReference type="EMBL" id="CADEAL010003409">
    <property type="protein sequence ID" value="CAB1444581.1"/>
    <property type="molecule type" value="Genomic_DNA"/>
</dbReference>
<accession>A0A9N7YU69</accession>
<feature type="compositionally biased region" description="Basic and acidic residues" evidence="1">
    <location>
        <begin position="1"/>
        <end position="14"/>
    </location>
</feature>
<sequence>MKAGDDGSFRERLHPPQLSLSSSSRRHFLQSYPLILFLFRKLLRVGESDRHDDQHEKKPAPKPKAEVGSVSTRLRPPPPTASGPEFVGRAGGRGVTRRAGPGAWGVDKRVWTRTPVVVKDGRTREQLYVTSIALKGAASCFQTCQYEGKCPQSCFNSPSNPFLNLSRYRRRRRRKEEEEEEEEEEGG</sequence>
<organism evidence="2 3">
    <name type="scientific">Pleuronectes platessa</name>
    <name type="common">European plaice</name>
    <dbReference type="NCBI Taxonomy" id="8262"/>
    <lineage>
        <taxon>Eukaryota</taxon>
        <taxon>Metazoa</taxon>
        <taxon>Chordata</taxon>
        <taxon>Craniata</taxon>
        <taxon>Vertebrata</taxon>
        <taxon>Euteleostomi</taxon>
        <taxon>Actinopterygii</taxon>
        <taxon>Neopterygii</taxon>
        <taxon>Teleostei</taxon>
        <taxon>Neoteleostei</taxon>
        <taxon>Acanthomorphata</taxon>
        <taxon>Carangaria</taxon>
        <taxon>Pleuronectiformes</taxon>
        <taxon>Pleuronectoidei</taxon>
        <taxon>Pleuronectidae</taxon>
        <taxon>Pleuronectes</taxon>
    </lineage>
</organism>